<comment type="caution">
    <text evidence="2">The sequence shown here is derived from an EMBL/GenBank/DDBJ whole genome shotgun (WGS) entry which is preliminary data.</text>
</comment>
<reference evidence="2 3" key="1">
    <citation type="journal article" date="2024" name="G3 (Bethesda)">
        <title>Genome assembly of Hibiscus sabdariffa L. provides insights into metabolisms of medicinal natural products.</title>
        <authorList>
            <person name="Kim T."/>
        </authorList>
    </citation>
    <scope>NUCLEOTIDE SEQUENCE [LARGE SCALE GENOMIC DNA]</scope>
    <source>
        <strain evidence="2">TK-2024</strain>
        <tissue evidence="2">Old leaves</tissue>
    </source>
</reference>
<protein>
    <submittedName>
        <fullName evidence="2">Uncharacterized protein</fullName>
    </submittedName>
</protein>
<feature type="coiled-coil region" evidence="1">
    <location>
        <begin position="90"/>
        <end position="117"/>
    </location>
</feature>
<name>A0ABR1ZA45_9ROSI</name>
<organism evidence="2 3">
    <name type="scientific">Hibiscus sabdariffa</name>
    <name type="common">roselle</name>
    <dbReference type="NCBI Taxonomy" id="183260"/>
    <lineage>
        <taxon>Eukaryota</taxon>
        <taxon>Viridiplantae</taxon>
        <taxon>Streptophyta</taxon>
        <taxon>Embryophyta</taxon>
        <taxon>Tracheophyta</taxon>
        <taxon>Spermatophyta</taxon>
        <taxon>Magnoliopsida</taxon>
        <taxon>eudicotyledons</taxon>
        <taxon>Gunneridae</taxon>
        <taxon>Pentapetalae</taxon>
        <taxon>rosids</taxon>
        <taxon>malvids</taxon>
        <taxon>Malvales</taxon>
        <taxon>Malvaceae</taxon>
        <taxon>Malvoideae</taxon>
        <taxon>Hibiscus</taxon>
    </lineage>
</organism>
<evidence type="ECO:0000256" key="1">
    <source>
        <dbReference type="SAM" id="Coils"/>
    </source>
</evidence>
<keyword evidence="3" id="KW-1185">Reference proteome</keyword>
<keyword evidence="1" id="KW-0175">Coiled coil</keyword>
<dbReference type="Proteomes" id="UP001396334">
    <property type="component" value="Unassembled WGS sequence"/>
</dbReference>
<proteinExistence type="predicted"/>
<sequence length="198" mass="22834">MSRRLFMSSGAGIGWSNAVQGRVSQRISRSSFVVAGKQNALHVHMRDAGYVGLTTWVMQGKVDFTWVVQIGGKYAVYKYEKRMVKFEGGEEGLIETINKIKEQNNALEVKMSTLRMKIEETSHDEEKPSNGRDEARFVSKPFKCYICASPQRVMDCPKRRPLNQFTRDRGLFRDDNFLAYTKREGEQLKHFRCKGSHR</sequence>
<evidence type="ECO:0000313" key="2">
    <source>
        <dbReference type="EMBL" id="KAK8476896.1"/>
    </source>
</evidence>
<evidence type="ECO:0000313" key="3">
    <source>
        <dbReference type="Proteomes" id="UP001396334"/>
    </source>
</evidence>
<gene>
    <name evidence="2" type="ORF">V6N11_074143</name>
</gene>
<dbReference type="EMBL" id="JBBPBN010002003">
    <property type="protein sequence ID" value="KAK8476896.1"/>
    <property type="molecule type" value="Genomic_DNA"/>
</dbReference>
<accession>A0ABR1ZA45</accession>